<feature type="region of interest" description="Disordered" evidence="1">
    <location>
        <begin position="104"/>
        <end position="126"/>
    </location>
</feature>
<keyword evidence="3" id="KW-1185">Reference proteome</keyword>
<reference evidence="2" key="1">
    <citation type="submission" date="2021-02" db="EMBL/GenBank/DDBJ databases">
        <authorList>
            <person name="Nieuwenhuis M."/>
            <person name="Van De Peppel L.J.J."/>
        </authorList>
    </citation>
    <scope>NUCLEOTIDE SEQUENCE</scope>
    <source>
        <strain evidence="2">D49</strain>
    </source>
</reference>
<sequence length="126" mass="13714">PPRMGKQLQLTSAGSVSLLPSEWEAVALYDLYDEDEEEDLGFQISWNLHQESGAVNKEPRGIQAEENSDGRIAVTNSFAVAAGGVNDKDKNNYGDKNCESTLKYSSIGTTSSDDVDRSNLALVNEE</sequence>
<name>A0A9P7FQP0_9AGAR</name>
<dbReference type="AlphaFoldDB" id="A0A9P7FQP0"/>
<accession>A0A9P7FQP0</accession>
<comment type="caution">
    <text evidence="2">The sequence shown here is derived from an EMBL/GenBank/DDBJ whole genome shotgun (WGS) entry which is preliminary data.</text>
</comment>
<evidence type="ECO:0000313" key="2">
    <source>
        <dbReference type="EMBL" id="KAG5634458.1"/>
    </source>
</evidence>
<protein>
    <submittedName>
        <fullName evidence="2">Uncharacterized protein</fullName>
    </submittedName>
</protein>
<gene>
    <name evidence="2" type="ORF">H0H81_001880</name>
</gene>
<dbReference type="EMBL" id="JABCKI010006401">
    <property type="protein sequence ID" value="KAG5634458.1"/>
    <property type="molecule type" value="Genomic_DNA"/>
</dbReference>
<organism evidence="2 3">
    <name type="scientific">Sphagnurus paluster</name>
    <dbReference type="NCBI Taxonomy" id="117069"/>
    <lineage>
        <taxon>Eukaryota</taxon>
        <taxon>Fungi</taxon>
        <taxon>Dikarya</taxon>
        <taxon>Basidiomycota</taxon>
        <taxon>Agaricomycotina</taxon>
        <taxon>Agaricomycetes</taxon>
        <taxon>Agaricomycetidae</taxon>
        <taxon>Agaricales</taxon>
        <taxon>Tricholomatineae</taxon>
        <taxon>Lyophyllaceae</taxon>
        <taxon>Sphagnurus</taxon>
    </lineage>
</organism>
<feature type="non-terminal residue" evidence="2">
    <location>
        <position position="1"/>
    </location>
</feature>
<reference evidence="2" key="2">
    <citation type="submission" date="2021-10" db="EMBL/GenBank/DDBJ databases">
        <title>Phylogenomics reveals ancestral predisposition of the termite-cultivated fungus Termitomyces towards a domesticated lifestyle.</title>
        <authorList>
            <person name="Auxier B."/>
            <person name="Grum-Grzhimaylo A."/>
            <person name="Cardenas M.E."/>
            <person name="Lodge J.D."/>
            <person name="Laessoe T."/>
            <person name="Pedersen O."/>
            <person name="Smith M.E."/>
            <person name="Kuyper T.W."/>
            <person name="Franco-Molano E.A."/>
            <person name="Baroni T.J."/>
            <person name="Aanen D.K."/>
        </authorList>
    </citation>
    <scope>NUCLEOTIDE SEQUENCE</scope>
    <source>
        <strain evidence="2">D49</strain>
    </source>
</reference>
<evidence type="ECO:0000313" key="3">
    <source>
        <dbReference type="Proteomes" id="UP000717328"/>
    </source>
</evidence>
<dbReference type="Proteomes" id="UP000717328">
    <property type="component" value="Unassembled WGS sequence"/>
</dbReference>
<evidence type="ECO:0000256" key="1">
    <source>
        <dbReference type="SAM" id="MobiDB-lite"/>
    </source>
</evidence>
<proteinExistence type="predicted"/>